<sequence>MNRKLIPAIGIAAAALAVLLAALNMQHGNLNQDEGWYLYAAKMVRDGHAPYADFAFTQGPVLPHVYAIFYPVVDALGVAGGRLVTTIMGLLAALFAAATAWRLSEKNKSAAGVAVFLLVACNVYQSYFTTVVKTYGLCAFFLSVGFFALSFKNRWGALVCGALLALAAGTRLSAGVVLPVAGVWLLFQRERRLDWFWFGVGGGLVLLAVYLPFFVSAFEQTKFGLLEYHAGRDGGGLGKLLVLKTGFVSRFVQAYFIFTLLALATFCFSPRESFRNPFALLLWLCGAGISLVHLSANFPYDDYQAIAYPILATAVATSLLPQLKEKWIAPGLVLLLLSTTAAAFSSPVNMDWFVRGRDRIWWQFKEQNDLQTLREAAGVVRQNMPEKDVLLTQDTYLAVEAGVSVPSGMELGPFCYYPDMPREQAEQFHLLNREMLIQLLNQTDAPLAAFSGYGLAIECPAVAPVAENDAAEFAEIVEARFEKVEELASFGQAHTTLSIYKLKDSE</sequence>
<keyword evidence="11" id="KW-1185">Reference proteome</keyword>
<evidence type="ECO:0000256" key="2">
    <source>
        <dbReference type="ARBA" id="ARBA00022475"/>
    </source>
</evidence>
<feature type="transmembrane region" description="Helical" evidence="8">
    <location>
        <begin position="158"/>
        <end position="184"/>
    </location>
</feature>
<evidence type="ECO:0000256" key="7">
    <source>
        <dbReference type="ARBA" id="ARBA00023136"/>
    </source>
</evidence>
<feature type="transmembrane region" description="Helical" evidence="8">
    <location>
        <begin position="327"/>
        <end position="349"/>
    </location>
</feature>
<dbReference type="InterPro" id="IPR050297">
    <property type="entry name" value="LipidA_mod_glycosyltrf_83"/>
</dbReference>
<name>A0A6C2TXD7_PONDE</name>
<feature type="transmembrane region" description="Helical" evidence="8">
    <location>
        <begin position="134"/>
        <end position="151"/>
    </location>
</feature>
<reference evidence="10 11" key="1">
    <citation type="submission" date="2019-04" db="EMBL/GenBank/DDBJ databases">
        <authorList>
            <person name="Van Vliet M D."/>
        </authorList>
    </citation>
    <scope>NUCLEOTIDE SEQUENCE [LARGE SCALE GENOMIC DNA]</scope>
    <source>
        <strain evidence="10 11">F1</strain>
    </source>
</reference>
<keyword evidence="3" id="KW-0328">Glycosyltransferase</keyword>
<evidence type="ECO:0000313" key="10">
    <source>
        <dbReference type="EMBL" id="VGO12273.1"/>
    </source>
</evidence>
<feature type="transmembrane region" description="Helical" evidence="8">
    <location>
        <begin position="278"/>
        <end position="298"/>
    </location>
</feature>
<keyword evidence="6 8" id="KW-1133">Transmembrane helix</keyword>
<feature type="transmembrane region" description="Helical" evidence="8">
    <location>
        <begin position="83"/>
        <end position="103"/>
    </location>
</feature>
<feature type="transmembrane region" description="Helical" evidence="8">
    <location>
        <begin position="196"/>
        <end position="218"/>
    </location>
</feature>
<organism evidence="10 11">
    <name type="scientific">Pontiella desulfatans</name>
    <dbReference type="NCBI Taxonomy" id="2750659"/>
    <lineage>
        <taxon>Bacteria</taxon>
        <taxon>Pseudomonadati</taxon>
        <taxon>Kiritimatiellota</taxon>
        <taxon>Kiritimatiellia</taxon>
        <taxon>Kiritimatiellales</taxon>
        <taxon>Pontiellaceae</taxon>
        <taxon>Pontiella</taxon>
    </lineage>
</organism>
<dbReference type="RefSeq" id="WP_136077955.1">
    <property type="nucleotide sequence ID" value="NZ_CAAHFG010000001.1"/>
</dbReference>
<evidence type="ECO:0000256" key="4">
    <source>
        <dbReference type="ARBA" id="ARBA00022679"/>
    </source>
</evidence>
<gene>
    <name evidence="10" type="ORF">PDESU_00824</name>
</gene>
<feature type="transmembrane region" description="Helical" evidence="8">
    <location>
        <begin position="110"/>
        <end position="128"/>
    </location>
</feature>
<dbReference type="AlphaFoldDB" id="A0A6C2TXD7"/>
<evidence type="ECO:0000256" key="1">
    <source>
        <dbReference type="ARBA" id="ARBA00004651"/>
    </source>
</evidence>
<dbReference type="PANTHER" id="PTHR33908">
    <property type="entry name" value="MANNOSYLTRANSFERASE YKCB-RELATED"/>
    <property type="match status" value="1"/>
</dbReference>
<evidence type="ECO:0000256" key="8">
    <source>
        <dbReference type="SAM" id="Phobius"/>
    </source>
</evidence>
<protein>
    <submittedName>
        <fullName evidence="10">Uncharacterized protein</fullName>
    </submittedName>
</protein>
<evidence type="ECO:0000256" key="9">
    <source>
        <dbReference type="SAM" id="SignalP"/>
    </source>
</evidence>
<comment type="subcellular location">
    <subcellularLocation>
        <location evidence="1">Cell membrane</location>
        <topology evidence="1">Multi-pass membrane protein</topology>
    </subcellularLocation>
</comment>
<feature type="transmembrane region" description="Helical" evidence="8">
    <location>
        <begin position="247"/>
        <end position="266"/>
    </location>
</feature>
<evidence type="ECO:0000256" key="6">
    <source>
        <dbReference type="ARBA" id="ARBA00022989"/>
    </source>
</evidence>
<proteinExistence type="predicted"/>
<keyword evidence="9" id="KW-0732">Signal</keyword>
<evidence type="ECO:0000256" key="3">
    <source>
        <dbReference type="ARBA" id="ARBA00022676"/>
    </source>
</evidence>
<dbReference type="EMBL" id="CAAHFG010000001">
    <property type="protein sequence ID" value="VGO12273.1"/>
    <property type="molecule type" value="Genomic_DNA"/>
</dbReference>
<keyword evidence="7 8" id="KW-0472">Membrane</keyword>
<keyword evidence="4" id="KW-0808">Transferase</keyword>
<dbReference type="GO" id="GO:0016763">
    <property type="term" value="F:pentosyltransferase activity"/>
    <property type="evidence" value="ECO:0007669"/>
    <property type="project" value="TreeGrafter"/>
</dbReference>
<evidence type="ECO:0000256" key="5">
    <source>
        <dbReference type="ARBA" id="ARBA00022692"/>
    </source>
</evidence>
<dbReference type="Proteomes" id="UP000366872">
    <property type="component" value="Unassembled WGS sequence"/>
</dbReference>
<dbReference type="PANTHER" id="PTHR33908:SF11">
    <property type="entry name" value="MEMBRANE PROTEIN"/>
    <property type="match status" value="1"/>
</dbReference>
<evidence type="ECO:0000313" key="11">
    <source>
        <dbReference type="Proteomes" id="UP000366872"/>
    </source>
</evidence>
<feature type="signal peptide" evidence="9">
    <location>
        <begin position="1"/>
        <end position="27"/>
    </location>
</feature>
<dbReference type="GO" id="GO:0009103">
    <property type="term" value="P:lipopolysaccharide biosynthetic process"/>
    <property type="evidence" value="ECO:0007669"/>
    <property type="project" value="UniProtKB-ARBA"/>
</dbReference>
<accession>A0A6C2TXD7</accession>
<dbReference type="GO" id="GO:0005886">
    <property type="term" value="C:plasma membrane"/>
    <property type="evidence" value="ECO:0007669"/>
    <property type="project" value="UniProtKB-SubCell"/>
</dbReference>
<feature type="chain" id="PRO_5025530202" evidence="9">
    <location>
        <begin position="28"/>
        <end position="506"/>
    </location>
</feature>
<keyword evidence="2" id="KW-1003">Cell membrane</keyword>
<keyword evidence="5 8" id="KW-0812">Transmembrane</keyword>